<dbReference type="OrthoDB" id="206201at2759"/>
<evidence type="ECO:0000256" key="1">
    <source>
        <dbReference type="ARBA" id="ARBA00011073"/>
    </source>
</evidence>
<dbReference type="InterPro" id="IPR015500">
    <property type="entry name" value="Peptidase_S8_subtilisin-rel"/>
</dbReference>
<dbReference type="Pfam" id="PF05922">
    <property type="entry name" value="Inhibitor_I9"/>
    <property type="match status" value="1"/>
</dbReference>
<dbReference type="InterPro" id="IPR023828">
    <property type="entry name" value="Peptidase_S8_Ser-AS"/>
</dbReference>
<dbReference type="HOGENOM" id="CLU_011263_1_0_1"/>
<evidence type="ECO:0000256" key="9">
    <source>
        <dbReference type="SAM" id="SignalP"/>
    </source>
</evidence>
<feature type="chain" id="PRO_5012406871" evidence="9">
    <location>
        <begin position="16"/>
        <end position="476"/>
    </location>
</feature>
<feature type="signal peptide" evidence="9">
    <location>
        <begin position="1"/>
        <end position="15"/>
    </location>
</feature>
<dbReference type="PROSITE" id="PS00138">
    <property type="entry name" value="SUBTILASE_SER"/>
    <property type="match status" value="1"/>
</dbReference>
<dbReference type="MEROPS" id="S08.056"/>
<keyword evidence="4 7" id="KW-0378">Hydrolase</keyword>
<dbReference type="Proteomes" id="UP000002499">
    <property type="component" value="Unassembled WGS sequence"/>
</dbReference>
<evidence type="ECO:0000313" key="13">
    <source>
        <dbReference type="Proteomes" id="UP000002499"/>
    </source>
</evidence>
<dbReference type="Gene3D" id="3.40.50.200">
    <property type="entry name" value="Peptidase S8/S53 domain"/>
    <property type="match status" value="2"/>
</dbReference>
<name>E9E5J4_METAQ</name>
<dbReference type="CDD" id="cd04077">
    <property type="entry name" value="Peptidases_S8_PCSK9_ProteinaseK_like"/>
    <property type="match status" value="1"/>
</dbReference>
<dbReference type="GO" id="GO:0006508">
    <property type="term" value="P:proteolysis"/>
    <property type="evidence" value="ECO:0007669"/>
    <property type="project" value="UniProtKB-KW"/>
</dbReference>
<comment type="similarity">
    <text evidence="1 7 8">Belongs to the peptidase S8 family.</text>
</comment>
<dbReference type="InterPro" id="IPR037045">
    <property type="entry name" value="S8pro/Inhibitor_I9_sf"/>
</dbReference>
<dbReference type="GO" id="GO:0004252">
    <property type="term" value="F:serine-type endopeptidase activity"/>
    <property type="evidence" value="ECO:0007669"/>
    <property type="project" value="UniProtKB-UniRule"/>
</dbReference>
<dbReference type="InterPro" id="IPR022398">
    <property type="entry name" value="Peptidase_S8_His-AS"/>
</dbReference>
<dbReference type="SUPFAM" id="SSF54897">
    <property type="entry name" value="Protease propeptides/inhibitors"/>
    <property type="match status" value="1"/>
</dbReference>
<dbReference type="eggNOG" id="KOG1153">
    <property type="taxonomic scope" value="Eukaryota"/>
</dbReference>
<keyword evidence="13" id="KW-1185">Reference proteome</keyword>
<protein>
    <submittedName>
        <fullName evidence="12">Subtilisin-like protease PR1K</fullName>
    </submittedName>
</protein>
<dbReference type="Pfam" id="PF00082">
    <property type="entry name" value="Peptidase_S8"/>
    <property type="match status" value="2"/>
</dbReference>
<dbReference type="FunFam" id="3.40.50.200:FF:000007">
    <property type="entry name" value="Subtilisin-like serine protease"/>
    <property type="match status" value="2"/>
</dbReference>
<dbReference type="InterPro" id="IPR034193">
    <property type="entry name" value="PCSK9_ProteinaseK-like"/>
</dbReference>
<evidence type="ECO:0000313" key="12">
    <source>
        <dbReference type="EMBL" id="EFY88877.1"/>
    </source>
</evidence>
<reference evidence="12 13" key="1">
    <citation type="journal article" date="2011" name="PLoS Genet.">
        <title>Genome sequencing and comparative transcriptomics of the model entomopathogenic fungi Metarhizium anisopliae and M. acridum.</title>
        <authorList>
            <person name="Gao Q."/>
            <person name="Jin K."/>
            <person name="Ying S.H."/>
            <person name="Zhang Y."/>
            <person name="Xiao G."/>
            <person name="Shang Y."/>
            <person name="Duan Z."/>
            <person name="Hu X."/>
            <person name="Xie X.Q."/>
            <person name="Zhou G."/>
            <person name="Peng G."/>
            <person name="Luo Z."/>
            <person name="Huang W."/>
            <person name="Wang B."/>
            <person name="Fang W."/>
            <person name="Wang S."/>
            <person name="Zhong Y."/>
            <person name="Ma L.J."/>
            <person name="St Leger R.J."/>
            <person name="Zhao G.P."/>
            <person name="Pei Y."/>
            <person name="Feng M.G."/>
            <person name="Xia Y."/>
            <person name="Wang C."/>
        </authorList>
    </citation>
    <scope>NUCLEOTIDE SEQUENCE [LARGE SCALE GENOMIC DNA]</scope>
    <source>
        <strain evidence="12 13">CQMa 102</strain>
    </source>
</reference>
<dbReference type="PANTHER" id="PTHR43806">
    <property type="entry name" value="PEPTIDASE S8"/>
    <property type="match status" value="1"/>
</dbReference>
<feature type="active site" description="Charge relay system" evidence="6 7">
    <location>
        <position position="414"/>
    </location>
</feature>
<evidence type="ECO:0000259" key="11">
    <source>
        <dbReference type="Pfam" id="PF05922"/>
    </source>
</evidence>
<dbReference type="EMBL" id="GL698506">
    <property type="protein sequence ID" value="EFY88877.1"/>
    <property type="molecule type" value="Genomic_DNA"/>
</dbReference>
<dbReference type="Gene3D" id="3.30.70.80">
    <property type="entry name" value="Peptidase S8 propeptide/proteinase inhibitor I9"/>
    <property type="match status" value="1"/>
</dbReference>
<feature type="domain" description="Peptidase S8/S53" evidence="10">
    <location>
        <begin position="140"/>
        <end position="291"/>
    </location>
</feature>
<feature type="active site" description="Charge relay system" evidence="6 7">
    <location>
        <position position="142"/>
    </location>
</feature>
<dbReference type="InterPro" id="IPR036852">
    <property type="entry name" value="Peptidase_S8/S53_dom_sf"/>
</dbReference>
<keyword evidence="2 7" id="KW-0645">Protease</keyword>
<dbReference type="PANTHER" id="PTHR43806:SF58">
    <property type="entry name" value="ALKALINE PROTEASE 1-RELATED"/>
    <property type="match status" value="1"/>
</dbReference>
<dbReference type="InterPro" id="IPR023827">
    <property type="entry name" value="Peptidase_S8_Asp-AS"/>
</dbReference>
<evidence type="ECO:0000256" key="2">
    <source>
        <dbReference type="ARBA" id="ARBA00022670"/>
    </source>
</evidence>
<accession>E9E5J4</accession>
<dbReference type="InterPro" id="IPR050131">
    <property type="entry name" value="Peptidase_S8_subtilisin-like"/>
</dbReference>
<dbReference type="PRINTS" id="PR00723">
    <property type="entry name" value="SUBTILISIN"/>
</dbReference>
<dbReference type="PROSITE" id="PS00136">
    <property type="entry name" value="SUBTILASE_ASP"/>
    <property type="match status" value="1"/>
</dbReference>
<gene>
    <name evidence="12" type="ORF">MAC_05142</name>
</gene>
<feature type="active site" description="Charge relay system" evidence="6 7">
    <location>
        <position position="174"/>
    </location>
</feature>
<evidence type="ECO:0000259" key="10">
    <source>
        <dbReference type="Pfam" id="PF00082"/>
    </source>
</evidence>
<dbReference type="InterPro" id="IPR010259">
    <property type="entry name" value="S8pro/Inhibitor_I9"/>
</dbReference>
<keyword evidence="3 9" id="KW-0732">Signal</keyword>
<feature type="domain" description="Peptidase S8/S53" evidence="10">
    <location>
        <begin position="318"/>
        <end position="428"/>
    </location>
</feature>
<dbReference type="SUPFAM" id="SSF52743">
    <property type="entry name" value="Subtilisin-like"/>
    <property type="match status" value="2"/>
</dbReference>
<organism evidence="13">
    <name type="scientific">Metarhizium acridum (strain CQMa 102)</name>
    <dbReference type="NCBI Taxonomy" id="655827"/>
    <lineage>
        <taxon>Eukaryota</taxon>
        <taxon>Fungi</taxon>
        <taxon>Dikarya</taxon>
        <taxon>Ascomycota</taxon>
        <taxon>Pezizomycotina</taxon>
        <taxon>Sordariomycetes</taxon>
        <taxon>Hypocreomycetidae</taxon>
        <taxon>Hypocreales</taxon>
        <taxon>Clavicipitaceae</taxon>
        <taxon>Metarhizium</taxon>
    </lineage>
</organism>
<evidence type="ECO:0000256" key="5">
    <source>
        <dbReference type="ARBA" id="ARBA00022825"/>
    </source>
</evidence>
<dbReference type="GO" id="GO:0005576">
    <property type="term" value="C:extracellular region"/>
    <property type="evidence" value="ECO:0007669"/>
    <property type="project" value="UniProtKB-ARBA"/>
</dbReference>
<evidence type="ECO:0000256" key="3">
    <source>
        <dbReference type="ARBA" id="ARBA00022729"/>
    </source>
</evidence>
<dbReference type="AlphaFoldDB" id="E9E5J4"/>
<evidence type="ECO:0000256" key="8">
    <source>
        <dbReference type="RuleBase" id="RU003355"/>
    </source>
</evidence>
<dbReference type="PROSITE" id="PS51892">
    <property type="entry name" value="SUBTILASE"/>
    <property type="match status" value="1"/>
</dbReference>
<dbReference type="InParanoid" id="E9E5J4"/>
<evidence type="ECO:0000256" key="7">
    <source>
        <dbReference type="PROSITE-ProRule" id="PRU01240"/>
    </source>
</evidence>
<dbReference type="PROSITE" id="PS00137">
    <property type="entry name" value="SUBTILASE_HIS"/>
    <property type="match status" value="1"/>
</dbReference>
<evidence type="ECO:0000256" key="6">
    <source>
        <dbReference type="PIRSR" id="PIRSR615500-1"/>
    </source>
</evidence>
<evidence type="ECO:0000256" key="4">
    <source>
        <dbReference type="ARBA" id="ARBA00022801"/>
    </source>
</evidence>
<dbReference type="InterPro" id="IPR000209">
    <property type="entry name" value="Peptidase_S8/S53_dom"/>
</dbReference>
<feature type="domain" description="Inhibitor I9" evidence="11">
    <location>
        <begin position="38"/>
        <end position="102"/>
    </location>
</feature>
<dbReference type="OMA" id="DWITANH"/>
<proteinExistence type="inferred from homology"/>
<keyword evidence="5 7" id="KW-0720">Serine protease</keyword>
<sequence length="476" mass="48297">MKASTLLAILPLAMAAPSKRSFPAPVLVPRDAQLVEGKYIVKMKEKAAFSAVSSAISSIAADADYTYEAFNGFAAKLTDEELEKLRGDPNVDYIEQDAIVTIYATQQNADWGLARLSSQKAGTTTYTYDDSAGEGTCAFIIDTGVEASHPEFEGRATFLKNFAGDGQETDGNGHGTHVAGTIGSKTYGVAKKTKLFGVKVLDAQGSGSNSAVIAGMEFVAQEAKGQQSKCPKGIVVNMSLGGQRSSAVNQAAQAISSAGLFLAVAAGNDGKDASGYSPASEQSARTVGSGSNSAVIAGMEFVAQEAKGQQSKCPKGIVVNMSLGGQRSSAVNQAAQAISSAGLFLAVAAGNDGKDASGYSPASEQSACTVGATTKTDALAQYSNHGSIVDVLAPGSDIASTWINGGVNTISGTSMASPHVAGIGAYFLGKGASVQGLCDSIKQKGIRGAIQGVPGTTPNVLINNGEGSNSTSPIGF</sequence>